<dbReference type="PANTHER" id="PTHR20857">
    <property type="entry name" value="THIAMINE-PHOSPHATE PYROPHOSPHORYLASE"/>
    <property type="match status" value="1"/>
</dbReference>
<dbReference type="GO" id="GO:0004789">
    <property type="term" value="F:thiamine-phosphate diphosphorylase activity"/>
    <property type="evidence" value="ECO:0007669"/>
    <property type="project" value="TreeGrafter"/>
</dbReference>
<dbReference type="CDD" id="cd00564">
    <property type="entry name" value="TMP_TenI"/>
    <property type="match status" value="1"/>
</dbReference>
<dbReference type="Gene3D" id="3.20.20.70">
    <property type="entry name" value="Aldolase class I"/>
    <property type="match status" value="1"/>
</dbReference>
<reference evidence="4 5" key="1">
    <citation type="journal article" date="2014" name="Antonie Van Leeuwenhoek">
        <title>Fictibacillus enclensis sp. nov., isolated from marine sediment.</title>
        <authorList>
            <person name="Dastager S.G."/>
            <person name="Mawlankar R."/>
            <person name="Srinivasan K."/>
            <person name="Tang S.K."/>
            <person name="Lee J.C."/>
            <person name="Ramana V.V."/>
            <person name="Shouche Y.S."/>
        </authorList>
    </citation>
    <scope>NUCLEOTIDE SEQUENCE [LARGE SCALE GENOMIC DNA]</scope>
    <source>
        <strain evidence="4 5">NIO-1003</strain>
    </source>
</reference>
<dbReference type="EMBL" id="LNQN01000001">
    <property type="protein sequence ID" value="KSU84214.1"/>
    <property type="molecule type" value="Genomic_DNA"/>
</dbReference>
<evidence type="ECO:0000313" key="5">
    <source>
        <dbReference type="Proteomes" id="UP000054099"/>
    </source>
</evidence>
<protein>
    <recommendedName>
        <fullName evidence="3">Thiamine phosphate synthase/TenI domain-containing protein</fullName>
    </recommendedName>
</protein>
<dbReference type="InterPro" id="IPR022998">
    <property type="entry name" value="ThiamineP_synth_TenI"/>
</dbReference>
<dbReference type="SUPFAM" id="SSF51391">
    <property type="entry name" value="Thiamin phosphate synthase"/>
    <property type="match status" value="1"/>
</dbReference>
<feature type="domain" description="Thiamine phosphate synthase/TenI" evidence="3">
    <location>
        <begin position="8"/>
        <end position="182"/>
    </location>
</feature>
<evidence type="ECO:0000313" key="4">
    <source>
        <dbReference type="EMBL" id="KSU84214.1"/>
    </source>
</evidence>
<keyword evidence="5" id="KW-1185">Reference proteome</keyword>
<comment type="pathway">
    <text evidence="1">Cofactor biosynthesis; thiamine diphosphate biosynthesis.</text>
</comment>
<proteinExistence type="predicted"/>
<dbReference type="InterPro" id="IPR036206">
    <property type="entry name" value="ThiamineP_synth_sf"/>
</dbReference>
<evidence type="ECO:0000259" key="3">
    <source>
        <dbReference type="Pfam" id="PF02581"/>
    </source>
</evidence>
<dbReference type="PANTHER" id="PTHR20857:SF22">
    <property type="entry name" value="THIAZOLE TAUTOMERASE"/>
    <property type="match status" value="1"/>
</dbReference>
<dbReference type="AlphaFoldDB" id="A0A0V8JAN9"/>
<dbReference type="InterPro" id="IPR013785">
    <property type="entry name" value="Aldolase_TIM"/>
</dbReference>
<organism evidence="4 5">
    <name type="scientific">Fictibacillus enclensis</name>
    <dbReference type="NCBI Taxonomy" id="1017270"/>
    <lineage>
        <taxon>Bacteria</taxon>
        <taxon>Bacillati</taxon>
        <taxon>Bacillota</taxon>
        <taxon>Bacilli</taxon>
        <taxon>Bacillales</taxon>
        <taxon>Fictibacillaceae</taxon>
        <taxon>Fictibacillus</taxon>
    </lineage>
</organism>
<accession>A0A0V8JAN9</accession>
<sequence length="210" mass="22620">MYPLEFHVITDGKQSEDRILSVSSILAPHVTAIHIRENSQAAGDIYSLSEKLKQCGIQNEAIYMNDRVDVAVAAGLGGIHLKESSLAPDVVRHHFPSFRIGQSVHSRDGAIQAEQKGADYLFFGHVFSTESKKDKEPRGLDQLQEVAEAVSIPVLAIGGISPERVGAIVSAGASGIAVMSGIWKAEDPVSIAKQYKAVLMKESDQDAQTL</sequence>
<dbReference type="GO" id="GO:0005737">
    <property type="term" value="C:cytoplasm"/>
    <property type="evidence" value="ECO:0007669"/>
    <property type="project" value="TreeGrafter"/>
</dbReference>
<keyword evidence="2" id="KW-0784">Thiamine biosynthesis</keyword>
<name>A0A0V8JAN9_9BACL</name>
<comment type="caution">
    <text evidence="4">The sequence shown here is derived from an EMBL/GenBank/DDBJ whole genome shotgun (WGS) entry which is preliminary data.</text>
</comment>
<dbReference type="GO" id="GO:0009228">
    <property type="term" value="P:thiamine biosynthetic process"/>
    <property type="evidence" value="ECO:0007669"/>
    <property type="project" value="UniProtKB-KW"/>
</dbReference>
<evidence type="ECO:0000256" key="1">
    <source>
        <dbReference type="ARBA" id="ARBA00004948"/>
    </source>
</evidence>
<gene>
    <name evidence="4" type="ORF">AS030_01215</name>
</gene>
<evidence type="ECO:0000256" key="2">
    <source>
        <dbReference type="ARBA" id="ARBA00022977"/>
    </source>
</evidence>
<dbReference type="RefSeq" id="WP_061967489.1">
    <property type="nucleotide sequence ID" value="NZ_FMAV01000001.1"/>
</dbReference>
<dbReference type="Pfam" id="PF02581">
    <property type="entry name" value="TMP-TENI"/>
    <property type="match status" value="1"/>
</dbReference>
<dbReference type="Proteomes" id="UP000054099">
    <property type="component" value="Unassembled WGS sequence"/>
</dbReference>